<reference evidence="2" key="1">
    <citation type="submission" date="2018-06" db="EMBL/GenBank/DDBJ databases">
        <authorList>
            <person name="Zhirakovskaya E."/>
        </authorList>
    </citation>
    <scope>NUCLEOTIDE SEQUENCE</scope>
</reference>
<name>A0A3B0Y906_9ZZZZ</name>
<sequence length="201" mass="21941">MGIIPNTRNRLPFDKRWPGVFENALNETGSNVRVIENCLNGRRTTWSDPFKEGRDGSIGLAQVIEMHSPLKLVILMLGANDFQSTHNNNAWLSAQGTAKLIQIIRQAPIEPSMPIPEIMVIAPPTITEPKGVIANKFKGAEKRCIGLAAELKNTAKEHSVLYFNAGNSTDASIVDGIHLDENQHQLLGKAVAHAVSANTVF</sequence>
<proteinExistence type="predicted"/>
<evidence type="ECO:0000313" key="2">
    <source>
        <dbReference type="EMBL" id="VAW72027.1"/>
    </source>
</evidence>
<dbReference type="CDD" id="cd01839">
    <property type="entry name" value="SGNH_arylesterase_like"/>
    <property type="match status" value="1"/>
</dbReference>
<dbReference type="Gene3D" id="3.40.50.1110">
    <property type="entry name" value="SGNH hydrolase"/>
    <property type="match status" value="1"/>
</dbReference>
<dbReference type="InterPro" id="IPR013830">
    <property type="entry name" value="SGNH_hydro"/>
</dbReference>
<dbReference type="SUPFAM" id="SSF52266">
    <property type="entry name" value="SGNH hydrolase"/>
    <property type="match status" value="1"/>
</dbReference>
<organism evidence="2">
    <name type="scientific">hydrothermal vent metagenome</name>
    <dbReference type="NCBI Taxonomy" id="652676"/>
    <lineage>
        <taxon>unclassified sequences</taxon>
        <taxon>metagenomes</taxon>
        <taxon>ecological metagenomes</taxon>
    </lineage>
</organism>
<protein>
    <submittedName>
        <fullName evidence="2">Arylesterase</fullName>
    </submittedName>
</protein>
<evidence type="ECO:0000259" key="1">
    <source>
        <dbReference type="Pfam" id="PF13472"/>
    </source>
</evidence>
<accession>A0A3B0Y906</accession>
<dbReference type="EMBL" id="UOFK01000011">
    <property type="protein sequence ID" value="VAW72027.1"/>
    <property type="molecule type" value="Genomic_DNA"/>
</dbReference>
<dbReference type="Pfam" id="PF13472">
    <property type="entry name" value="Lipase_GDSL_2"/>
    <property type="match status" value="1"/>
</dbReference>
<dbReference type="InterPro" id="IPR036514">
    <property type="entry name" value="SGNH_hydro_sf"/>
</dbReference>
<dbReference type="AlphaFoldDB" id="A0A3B0Y906"/>
<feature type="domain" description="SGNH hydrolase-type esterase" evidence="1">
    <location>
        <begin position="14"/>
        <end position="185"/>
    </location>
</feature>
<gene>
    <name evidence="2" type="ORF">MNBD_GAMMA13-1406</name>
</gene>